<sequence length="865" mass="99593">MEQCEHCSQPILALHYSRHVAACIKHRQIQERSSEALLRQIAMRSRLEARDAHMRALNPHLFLTTSANSLNSRNAETSSINNPAHSIPSIPTPILRPVSEEAPQGLDEFFTVDGSNDDDDEEYIPPLVDIEESDDESSDWEVEADDIRVETHPGANVPVRNYRFDEYTQRKRAGENDDDVSEGEPRKRMPWHPFPSRTDFDFAALLLETHMNAGQRSNLIHIFNRVKAPLALKPDGTPEDDTLTIESDQRLSEIWDAALRQYGATFLKRPMTLHIPDATYEYDVYFQPIIDWIKQLLLDKEIVKHFEWNAQRLYRYDGEAQRFVRIIHEPWTADAWWNFQSSIPEGGSPFCIIFYSDKTHLSSFGTAKGHPVLVRCANLPISIRNGTGVGGGRMIGWLPVPKEDTERAGSYRHLLGELKDVVTSSELNTRKASGEIDKGFQSIPRWRELEHFHTIFDSGEYKDGSKYESMSKARVHVIIFACAHVFTREATPWGYLLLQLLRSFIELDMLASMTLHDEFTLAEIETELKVFDGVLQKYKTVSTKKWDFPKIHTHKHLVRDIQLKGVTRNYNTKVSEKANGHYKKFYQNHTNFKEVDAQACLRVVIFAPLILIDSRYCISARKGEEDESDAEENADSDSDPSFASSDRSGDGPDDGFKRILYGAPSEQIIIKDLIPKHQDIAYHNLGEKVKNCLSTLVKENIANQPRVDFTSLEITTYRYMKVQYADVVDWNWKADILRANPKFHNHPRYDYALVQVEGNECYFVQLVCIFTVTFSNVTHQLALVVPFDAPRQRGLQVRRDRDLRLRLVRQQPRAKSIVISADCIIRGGLLAPDHISHLGDFFVVEFIDEDMWRRLKRVQLVQRRR</sequence>
<dbReference type="Pfam" id="PF18759">
    <property type="entry name" value="Plavaka"/>
    <property type="match status" value="1"/>
</dbReference>
<comment type="caution">
    <text evidence="2">The sequence shown here is derived from an EMBL/GenBank/DDBJ whole genome shotgun (WGS) entry which is preliminary data.</text>
</comment>
<dbReference type="EMBL" id="NHTK01005757">
    <property type="protein sequence ID" value="PPQ74374.1"/>
    <property type="molecule type" value="Genomic_DNA"/>
</dbReference>
<gene>
    <name evidence="2" type="ORF">CVT24_000863</name>
</gene>
<feature type="compositionally biased region" description="Acidic residues" evidence="1">
    <location>
        <begin position="625"/>
        <end position="638"/>
    </location>
</feature>
<reference evidence="2 3" key="1">
    <citation type="journal article" date="2018" name="Evol. Lett.">
        <title>Horizontal gene cluster transfer increased hallucinogenic mushroom diversity.</title>
        <authorList>
            <person name="Reynolds H.T."/>
            <person name="Vijayakumar V."/>
            <person name="Gluck-Thaler E."/>
            <person name="Korotkin H.B."/>
            <person name="Matheny P.B."/>
            <person name="Slot J.C."/>
        </authorList>
    </citation>
    <scope>NUCLEOTIDE SEQUENCE [LARGE SCALE GENOMIC DNA]</scope>
    <source>
        <strain evidence="2 3">2629</strain>
    </source>
</reference>
<organism evidence="2 3">
    <name type="scientific">Panaeolus cyanescens</name>
    <dbReference type="NCBI Taxonomy" id="181874"/>
    <lineage>
        <taxon>Eukaryota</taxon>
        <taxon>Fungi</taxon>
        <taxon>Dikarya</taxon>
        <taxon>Basidiomycota</taxon>
        <taxon>Agaricomycotina</taxon>
        <taxon>Agaricomycetes</taxon>
        <taxon>Agaricomycetidae</taxon>
        <taxon>Agaricales</taxon>
        <taxon>Agaricineae</taxon>
        <taxon>Galeropsidaceae</taxon>
        <taxon>Panaeolus</taxon>
    </lineage>
</organism>
<protein>
    <submittedName>
        <fullName evidence="2">Uncharacterized protein</fullName>
    </submittedName>
</protein>
<evidence type="ECO:0000313" key="2">
    <source>
        <dbReference type="EMBL" id="PPQ74374.1"/>
    </source>
</evidence>
<feature type="region of interest" description="Disordered" evidence="1">
    <location>
        <begin position="623"/>
        <end position="653"/>
    </location>
</feature>
<evidence type="ECO:0000256" key="1">
    <source>
        <dbReference type="SAM" id="MobiDB-lite"/>
    </source>
</evidence>
<dbReference type="AlphaFoldDB" id="A0A409W776"/>
<feature type="region of interest" description="Disordered" evidence="1">
    <location>
        <begin position="168"/>
        <end position="192"/>
    </location>
</feature>
<dbReference type="Proteomes" id="UP000284842">
    <property type="component" value="Unassembled WGS sequence"/>
</dbReference>
<keyword evidence="3" id="KW-1185">Reference proteome</keyword>
<name>A0A409W776_9AGAR</name>
<accession>A0A409W776</accession>
<dbReference type="InterPro" id="IPR041078">
    <property type="entry name" value="Plavaka"/>
</dbReference>
<evidence type="ECO:0000313" key="3">
    <source>
        <dbReference type="Proteomes" id="UP000284842"/>
    </source>
</evidence>
<dbReference type="InParanoid" id="A0A409W776"/>
<dbReference type="OrthoDB" id="3239511at2759"/>
<proteinExistence type="predicted"/>